<dbReference type="Pfam" id="PF18884">
    <property type="entry name" value="TSP3_bac"/>
    <property type="match status" value="4"/>
</dbReference>
<keyword evidence="6" id="KW-1133">Transmembrane helix</keyword>
<dbReference type="PANTHER" id="PTHR37467:SF1">
    <property type="entry name" value="EXPORTED CALCIUM-BINDING GLYCOPROTEIN"/>
    <property type="match status" value="1"/>
</dbReference>
<comment type="caution">
    <text evidence="7">The sequence shown here is derived from an EMBL/GenBank/DDBJ whole genome shotgun (WGS) entry which is preliminary data.</text>
</comment>
<keyword evidence="3" id="KW-0732">Signal</keyword>
<accession>A0A2M6WR54</accession>
<feature type="transmembrane region" description="Helical" evidence="6">
    <location>
        <begin position="68"/>
        <end position="86"/>
    </location>
</feature>
<evidence type="ECO:0000256" key="5">
    <source>
        <dbReference type="SAM" id="MobiDB-lite"/>
    </source>
</evidence>
<protein>
    <submittedName>
        <fullName evidence="7">Uncharacterized protein</fullName>
    </submittedName>
</protein>
<sequence length="229" mass="24374">MFNNLDPKNKDIDDIFADTDAPLAAAPVAPMAPRPAVKAPMVSTMPRAVDLGEEVGTKSKMGRVLKKLLIFIIILVLIGATAYFIYAKFLINNFNNSANIVDISAPKIPAATTSIDLVPTSMVATTTLTTTTVINLDSDNDGLSDTEEAVLGTNPNNIDTDGDGLTDGDEVKKYLTSPILKDTDSDGLTDGEEINTYKTDANNPDTDGDTYSDGSEVKAGYDPLQKPVK</sequence>
<feature type="compositionally biased region" description="Polar residues" evidence="5">
    <location>
        <begin position="196"/>
        <end position="205"/>
    </location>
</feature>
<evidence type="ECO:0000256" key="6">
    <source>
        <dbReference type="SAM" id="Phobius"/>
    </source>
</evidence>
<dbReference type="InterPro" id="IPR053180">
    <property type="entry name" value="Ca-binding_acidic-repeat"/>
</dbReference>
<evidence type="ECO:0000256" key="4">
    <source>
        <dbReference type="ARBA" id="ARBA00022837"/>
    </source>
</evidence>
<organism evidence="7 8">
    <name type="scientific">Candidatus Falkowbacteria bacterium CG10_big_fil_rev_8_21_14_0_10_39_9</name>
    <dbReference type="NCBI Taxonomy" id="1974566"/>
    <lineage>
        <taxon>Bacteria</taxon>
        <taxon>Candidatus Falkowiibacteriota</taxon>
    </lineage>
</organism>
<dbReference type="PANTHER" id="PTHR37467">
    <property type="entry name" value="EXPORTED CALCIUM-BINDING GLYCOPROTEIN-RELATED"/>
    <property type="match status" value="1"/>
</dbReference>
<evidence type="ECO:0000313" key="7">
    <source>
        <dbReference type="EMBL" id="PIT95196.1"/>
    </source>
</evidence>
<feature type="region of interest" description="Disordered" evidence="5">
    <location>
        <begin position="182"/>
        <end position="229"/>
    </location>
</feature>
<dbReference type="EMBL" id="PFAQ01000015">
    <property type="protein sequence ID" value="PIT95196.1"/>
    <property type="molecule type" value="Genomic_DNA"/>
</dbReference>
<evidence type="ECO:0000256" key="2">
    <source>
        <dbReference type="ARBA" id="ARBA00022525"/>
    </source>
</evidence>
<reference evidence="8" key="1">
    <citation type="submission" date="2017-09" db="EMBL/GenBank/DDBJ databases">
        <title>Depth-based differentiation of microbial function through sediment-hosted aquifers and enrichment of novel symbionts in the deep terrestrial subsurface.</title>
        <authorList>
            <person name="Probst A.J."/>
            <person name="Ladd B."/>
            <person name="Jarett J.K."/>
            <person name="Geller-Mcgrath D.E."/>
            <person name="Sieber C.M.K."/>
            <person name="Emerson J.B."/>
            <person name="Anantharaman K."/>
            <person name="Thomas B.C."/>
            <person name="Malmstrom R."/>
            <person name="Stieglmeier M."/>
            <person name="Klingl A."/>
            <person name="Woyke T."/>
            <person name="Ryan C.M."/>
            <person name="Banfield J.F."/>
        </authorList>
    </citation>
    <scope>NUCLEOTIDE SEQUENCE [LARGE SCALE GENOMIC DNA]</scope>
</reference>
<dbReference type="InterPro" id="IPR059100">
    <property type="entry name" value="TSP3_bac"/>
</dbReference>
<dbReference type="InterPro" id="IPR028974">
    <property type="entry name" value="TSP_type-3_rpt"/>
</dbReference>
<dbReference type="Gene3D" id="4.10.1080.10">
    <property type="entry name" value="TSP type-3 repeat"/>
    <property type="match status" value="1"/>
</dbReference>
<keyword evidence="6" id="KW-0472">Membrane</keyword>
<evidence type="ECO:0000256" key="1">
    <source>
        <dbReference type="ARBA" id="ARBA00004613"/>
    </source>
</evidence>
<proteinExistence type="predicted"/>
<evidence type="ECO:0000313" key="8">
    <source>
        <dbReference type="Proteomes" id="UP000228900"/>
    </source>
</evidence>
<keyword evidence="4" id="KW-0106">Calcium</keyword>
<keyword evidence="2" id="KW-0964">Secreted</keyword>
<name>A0A2M6WR54_9BACT</name>
<dbReference type="SUPFAM" id="SSF103647">
    <property type="entry name" value="TSP type-3 repeat"/>
    <property type="match status" value="1"/>
</dbReference>
<evidence type="ECO:0000256" key="3">
    <source>
        <dbReference type="ARBA" id="ARBA00022729"/>
    </source>
</evidence>
<dbReference type="GO" id="GO:0005509">
    <property type="term" value="F:calcium ion binding"/>
    <property type="evidence" value="ECO:0007669"/>
    <property type="project" value="InterPro"/>
</dbReference>
<keyword evidence="6" id="KW-0812">Transmembrane</keyword>
<dbReference type="Proteomes" id="UP000228900">
    <property type="component" value="Unassembled WGS sequence"/>
</dbReference>
<comment type="subcellular location">
    <subcellularLocation>
        <location evidence="1">Secreted</location>
    </subcellularLocation>
</comment>
<dbReference type="AlphaFoldDB" id="A0A2M6WR54"/>
<gene>
    <name evidence="7" type="ORF">COT98_00740</name>
</gene>